<dbReference type="AlphaFoldDB" id="A0A7M2WQI1"/>
<organism evidence="2 3">
    <name type="scientific">Humisphaera borealis</name>
    <dbReference type="NCBI Taxonomy" id="2807512"/>
    <lineage>
        <taxon>Bacteria</taxon>
        <taxon>Pseudomonadati</taxon>
        <taxon>Planctomycetota</taxon>
        <taxon>Phycisphaerae</taxon>
        <taxon>Tepidisphaerales</taxon>
        <taxon>Tepidisphaeraceae</taxon>
        <taxon>Humisphaera</taxon>
    </lineage>
</organism>
<dbReference type="RefSeq" id="WP_206290697.1">
    <property type="nucleotide sequence ID" value="NZ_CP063458.1"/>
</dbReference>
<dbReference type="InterPro" id="IPR047750">
    <property type="entry name" value="YdjY-like"/>
</dbReference>
<feature type="compositionally biased region" description="Low complexity" evidence="1">
    <location>
        <begin position="238"/>
        <end position="257"/>
    </location>
</feature>
<evidence type="ECO:0000313" key="2">
    <source>
        <dbReference type="EMBL" id="QOV87787.1"/>
    </source>
</evidence>
<sequence>MPRLSLRSMITRSLAAAAAASVAFGPAGRVEAQEQPAVVPAPAGKTGKLPHVEFDVDKRQVRVECEALAVNAPLEFFICSAGTAEHEAVMRTAAKPSHIHTAMLAVGLKPGQPMTFLDATKKWLPPQGPPLQLTVTFEKDGQAVSYPAYRWLRDIKTKKEPKAFTWIFAGSRVTPEGRYGADDTGYVVTLVNFDYAMIDIPDLVSSSNDLLEFERNADLMPPKGTKVTLVIEPAGKPAGAAAEPAKSPNATAAESPAVTPPAVTPPAVTPPVATPPGEGPAGLSDTAIDEKKVQSMVDYHKKIMAPRQQALREAAEAHYKVISELRKEQQRLITEADRIQRAIDQLEREWSDTTTPRPEFELPEPPAK</sequence>
<dbReference type="NCBIfam" id="NF040466">
    <property type="entry name" value="ydjY_domain"/>
    <property type="match status" value="1"/>
</dbReference>
<gene>
    <name evidence="2" type="ORF">IPV69_16020</name>
</gene>
<accession>A0A7M2WQI1</accession>
<dbReference type="KEGG" id="hbs:IPV69_16020"/>
<feature type="region of interest" description="Disordered" evidence="1">
    <location>
        <begin position="347"/>
        <end position="368"/>
    </location>
</feature>
<proteinExistence type="predicted"/>
<dbReference type="Proteomes" id="UP000593765">
    <property type="component" value="Chromosome"/>
</dbReference>
<evidence type="ECO:0000313" key="3">
    <source>
        <dbReference type="Proteomes" id="UP000593765"/>
    </source>
</evidence>
<dbReference type="EMBL" id="CP063458">
    <property type="protein sequence ID" value="QOV87787.1"/>
    <property type="molecule type" value="Genomic_DNA"/>
</dbReference>
<keyword evidence="3" id="KW-1185">Reference proteome</keyword>
<evidence type="ECO:0000256" key="1">
    <source>
        <dbReference type="SAM" id="MobiDB-lite"/>
    </source>
</evidence>
<reference evidence="2 3" key="1">
    <citation type="submission" date="2020-10" db="EMBL/GenBank/DDBJ databases">
        <title>Wide distribution of Phycisphaera-like planctomycetes from WD2101 soil group in peatlands and genome analysis of the first cultivated representative.</title>
        <authorList>
            <person name="Dedysh S.N."/>
            <person name="Beletsky A.V."/>
            <person name="Ivanova A."/>
            <person name="Kulichevskaya I.S."/>
            <person name="Suzina N.E."/>
            <person name="Philippov D.A."/>
            <person name="Rakitin A.L."/>
            <person name="Mardanov A.V."/>
            <person name="Ravin N.V."/>
        </authorList>
    </citation>
    <scope>NUCLEOTIDE SEQUENCE [LARGE SCALE GENOMIC DNA]</scope>
    <source>
        <strain evidence="2 3">M1803</strain>
    </source>
</reference>
<protein>
    <submittedName>
        <fullName evidence="2">Uncharacterized protein</fullName>
    </submittedName>
</protein>
<feature type="region of interest" description="Disordered" evidence="1">
    <location>
        <begin position="238"/>
        <end position="285"/>
    </location>
</feature>
<feature type="compositionally biased region" description="Pro residues" evidence="1">
    <location>
        <begin position="258"/>
        <end position="278"/>
    </location>
</feature>
<name>A0A7M2WQI1_9BACT</name>